<reference evidence="2 3" key="1">
    <citation type="journal article" date="2019" name="Int. J. Syst. Evol. Microbiol.">
        <title>The Global Catalogue of Microorganisms (GCM) 10K type strain sequencing project: providing services to taxonomists for standard genome sequencing and annotation.</title>
        <authorList>
            <consortium name="The Broad Institute Genomics Platform"/>
            <consortium name="The Broad Institute Genome Sequencing Center for Infectious Disease"/>
            <person name="Wu L."/>
            <person name="Ma J."/>
        </authorList>
    </citation>
    <scope>NUCLEOTIDE SEQUENCE [LARGE SCALE GENOMIC DNA]</scope>
    <source>
        <strain evidence="2 3">JCM 14331</strain>
    </source>
</reference>
<organism evidence="2 3">
    <name type="scientific">Rheinheimera aquimaris</name>
    <dbReference type="NCBI Taxonomy" id="412437"/>
    <lineage>
        <taxon>Bacteria</taxon>
        <taxon>Pseudomonadati</taxon>
        <taxon>Pseudomonadota</taxon>
        <taxon>Gammaproteobacteria</taxon>
        <taxon>Chromatiales</taxon>
        <taxon>Chromatiaceae</taxon>
        <taxon>Rheinheimera</taxon>
    </lineage>
</organism>
<name>A0ABN1DB00_9GAMM</name>
<dbReference type="EMBL" id="BAAAEO010000001">
    <property type="protein sequence ID" value="GAA0538952.1"/>
    <property type="molecule type" value="Genomic_DNA"/>
</dbReference>
<keyword evidence="1" id="KW-1133">Transmembrane helix</keyword>
<evidence type="ECO:0000313" key="3">
    <source>
        <dbReference type="Proteomes" id="UP001501169"/>
    </source>
</evidence>
<dbReference type="Proteomes" id="UP001501169">
    <property type="component" value="Unassembled WGS sequence"/>
</dbReference>
<gene>
    <name evidence="2" type="ORF">GCM10009098_03110</name>
</gene>
<evidence type="ECO:0000256" key="1">
    <source>
        <dbReference type="SAM" id="Phobius"/>
    </source>
</evidence>
<accession>A0ABN1DB00</accession>
<feature type="transmembrane region" description="Helical" evidence="1">
    <location>
        <begin position="20"/>
        <end position="42"/>
    </location>
</feature>
<protein>
    <submittedName>
        <fullName evidence="2">Uncharacterized protein</fullName>
    </submittedName>
</protein>
<sequence>MCYPFEQWFSLPQLIVGHLSMLASATMVKISYVGRCIALYALKREVR</sequence>
<comment type="caution">
    <text evidence="2">The sequence shown here is derived from an EMBL/GenBank/DDBJ whole genome shotgun (WGS) entry which is preliminary data.</text>
</comment>
<keyword evidence="3" id="KW-1185">Reference proteome</keyword>
<keyword evidence="1" id="KW-0812">Transmembrane</keyword>
<evidence type="ECO:0000313" key="2">
    <source>
        <dbReference type="EMBL" id="GAA0538952.1"/>
    </source>
</evidence>
<keyword evidence="1" id="KW-0472">Membrane</keyword>
<proteinExistence type="predicted"/>